<dbReference type="GO" id="GO:0005634">
    <property type="term" value="C:nucleus"/>
    <property type="evidence" value="ECO:0007669"/>
    <property type="project" value="TreeGrafter"/>
</dbReference>
<dbReference type="InterPro" id="IPR002716">
    <property type="entry name" value="PIN_dom"/>
</dbReference>
<protein>
    <submittedName>
        <fullName evidence="3">WW domain-containing protein</fullName>
    </submittedName>
</protein>
<sequence>MLLTGVLCTQVSFIYGLKYNLGVRNPRSFYPQMPSKEKVSVDVPGLLKPWKAYKSSKHNGRFLNQVVLFVSRIFYFNTATGESSWEMPTAFKIDGTPDGFAFVYTKKKKTKEEGTLFCHRNFRNSKKDNCNCSVTTSNENLMEVDAPDGECALVSSTEEPMEVDVVGEINAYRQENIAVASIFARSPLFALIKGHDVLSTVQRKAQGRSVTLIVVDTCILLQDVLVLKRGVLGGLCLLVPYIVLKELDGLKTKGTDQIRAAVRQVINFLWEFSLKYTERVFFQSFFECSQHQKYLKQFGCSNNDDMVMMSALMTKVKCKADDSKVFVCLATSDKNLALKCKATQLTVFLYEASKLLM</sequence>
<reference evidence="3" key="1">
    <citation type="submission" date="2016-04" db="UniProtKB">
        <authorList>
            <consortium name="WormBaseParasite"/>
        </authorList>
    </citation>
    <scope>IDENTIFICATION</scope>
</reference>
<dbReference type="STRING" id="451379.A0A158R4Z0"/>
<keyword evidence="2" id="KW-1185">Reference proteome</keyword>
<dbReference type="InterPro" id="IPR052626">
    <property type="entry name" value="SWT1_Regulator"/>
</dbReference>
<dbReference type="Pfam" id="PF13638">
    <property type="entry name" value="PIN_4"/>
    <property type="match status" value="1"/>
</dbReference>
<dbReference type="InterPro" id="IPR001202">
    <property type="entry name" value="WW_dom"/>
</dbReference>
<evidence type="ECO:0000313" key="3">
    <source>
        <dbReference type="WBParaSite" id="SMUV_0000493801-mRNA-1"/>
    </source>
</evidence>
<dbReference type="PANTHER" id="PTHR16161:SF0">
    <property type="entry name" value="TRANSCRIPTIONAL PROTEIN SWT1"/>
    <property type="match status" value="1"/>
</dbReference>
<dbReference type="SUPFAM" id="SSF88723">
    <property type="entry name" value="PIN domain-like"/>
    <property type="match status" value="1"/>
</dbReference>
<dbReference type="WBParaSite" id="SMUV_0000493801-mRNA-1">
    <property type="protein sequence ID" value="SMUV_0000493801-mRNA-1"/>
    <property type="gene ID" value="SMUV_0000493801"/>
</dbReference>
<evidence type="ECO:0000259" key="1">
    <source>
        <dbReference type="PROSITE" id="PS50020"/>
    </source>
</evidence>
<dbReference type="Gene3D" id="3.40.50.1010">
    <property type="entry name" value="5'-nuclease"/>
    <property type="match status" value="1"/>
</dbReference>
<accession>A0A158R4Z0</accession>
<organism evidence="2 3">
    <name type="scientific">Syphacia muris</name>
    <dbReference type="NCBI Taxonomy" id="451379"/>
    <lineage>
        <taxon>Eukaryota</taxon>
        <taxon>Metazoa</taxon>
        <taxon>Ecdysozoa</taxon>
        <taxon>Nematoda</taxon>
        <taxon>Chromadorea</taxon>
        <taxon>Rhabditida</taxon>
        <taxon>Spirurina</taxon>
        <taxon>Oxyuridomorpha</taxon>
        <taxon>Oxyuroidea</taxon>
        <taxon>Oxyuridae</taxon>
        <taxon>Syphacia</taxon>
    </lineage>
</organism>
<dbReference type="AlphaFoldDB" id="A0A158R4Z0"/>
<dbReference type="Gene3D" id="2.20.70.10">
    <property type="match status" value="1"/>
</dbReference>
<dbReference type="Proteomes" id="UP000046393">
    <property type="component" value="Unplaced"/>
</dbReference>
<evidence type="ECO:0000313" key="2">
    <source>
        <dbReference type="Proteomes" id="UP000046393"/>
    </source>
</evidence>
<dbReference type="InterPro" id="IPR029060">
    <property type="entry name" value="PIN-like_dom_sf"/>
</dbReference>
<name>A0A158R4Z0_9BILA</name>
<dbReference type="CDD" id="cd00201">
    <property type="entry name" value="WW"/>
    <property type="match status" value="1"/>
</dbReference>
<feature type="domain" description="WW" evidence="1">
    <location>
        <begin position="44"/>
        <end position="90"/>
    </location>
</feature>
<dbReference type="PANTHER" id="PTHR16161">
    <property type="entry name" value="TRANSCRIPTIONAL PROTEIN SWT1"/>
    <property type="match status" value="1"/>
</dbReference>
<dbReference type="PROSITE" id="PS50020">
    <property type="entry name" value="WW_DOMAIN_2"/>
    <property type="match status" value="1"/>
</dbReference>
<proteinExistence type="predicted"/>